<dbReference type="GO" id="GO:0031267">
    <property type="term" value="F:small GTPase binding"/>
    <property type="evidence" value="ECO:0007669"/>
    <property type="project" value="TreeGrafter"/>
</dbReference>
<evidence type="ECO:0000256" key="4">
    <source>
        <dbReference type="SAM" id="MobiDB-lite"/>
    </source>
</evidence>
<evidence type="ECO:0000313" key="5">
    <source>
        <dbReference type="EMBL" id="CAG2227736.1"/>
    </source>
</evidence>
<keyword evidence="2" id="KW-0813">Transport</keyword>
<name>A0A8S3T7K3_MYTED</name>
<reference evidence="5" key="1">
    <citation type="submission" date="2021-03" db="EMBL/GenBank/DDBJ databases">
        <authorList>
            <person name="Bekaert M."/>
        </authorList>
    </citation>
    <scope>NUCLEOTIDE SEQUENCE</scope>
</reference>
<dbReference type="GO" id="GO:0044325">
    <property type="term" value="F:transmembrane transporter binding"/>
    <property type="evidence" value="ECO:0007669"/>
    <property type="project" value="TreeGrafter"/>
</dbReference>
<organism evidence="5 6">
    <name type="scientific">Mytilus edulis</name>
    <name type="common">Blue mussel</name>
    <dbReference type="NCBI Taxonomy" id="6550"/>
    <lineage>
        <taxon>Eukaryota</taxon>
        <taxon>Metazoa</taxon>
        <taxon>Spiralia</taxon>
        <taxon>Lophotrochozoa</taxon>
        <taxon>Mollusca</taxon>
        <taxon>Bivalvia</taxon>
        <taxon>Autobranchia</taxon>
        <taxon>Pteriomorphia</taxon>
        <taxon>Mytilida</taxon>
        <taxon>Mytiloidea</taxon>
        <taxon>Mytilidae</taxon>
        <taxon>Mytilinae</taxon>
        <taxon>Mytilus</taxon>
    </lineage>
</organism>
<keyword evidence="3" id="KW-0653">Protein transport</keyword>
<dbReference type="Proteomes" id="UP000683360">
    <property type="component" value="Unassembled WGS sequence"/>
</dbReference>
<dbReference type="PANTHER" id="PTHR15837">
    <property type="entry name" value="RAN GUANINE NUCLEOTIDE RELEASE FACTOR"/>
    <property type="match status" value="1"/>
</dbReference>
<dbReference type="GO" id="GO:0006606">
    <property type="term" value="P:protein import into nucleus"/>
    <property type="evidence" value="ECO:0007669"/>
    <property type="project" value="TreeGrafter"/>
</dbReference>
<feature type="region of interest" description="Disordered" evidence="4">
    <location>
        <begin position="1"/>
        <end position="20"/>
    </location>
</feature>
<dbReference type="Pfam" id="PF04603">
    <property type="entry name" value="Mog1"/>
    <property type="match status" value="1"/>
</dbReference>
<dbReference type="InterPro" id="IPR016123">
    <property type="entry name" value="Mog1/PsbP_a/b/a-sand"/>
</dbReference>
<accession>A0A8S3T7K3</accession>
<keyword evidence="6" id="KW-1185">Reference proteome</keyword>
<comment type="caution">
    <text evidence="5">The sequence shown here is derived from an EMBL/GenBank/DDBJ whole genome shotgun (WGS) entry which is preliminary data.</text>
</comment>
<sequence length="250" mass="28026">MVAIEKEGRLTPPVRKGRNIHPKAYQVPHSRIDAHKTSYLPQTIRDWNALPPDIPQAETLGAFKALMPEKELFGGAFSAFLPDGAKDVSDFRQIPDNQEVFTHAETDQSVIIEIMEHVEGGDDVAIKTHFEDLAQGNDVSPQDSEITHTEQISDDKLSSEHFDSAWYILGQQNVAKFNEVAKNTISIHMGLIRLSEFESDILITFNDPVNIDPSSSSHHAVPTHCIRWSVEDFKQLLMSFKLHDTGIFGV</sequence>
<evidence type="ECO:0000256" key="1">
    <source>
        <dbReference type="ARBA" id="ARBA00010307"/>
    </source>
</evidence>
<dbReference type="GO" id="GO:0005634">
    <property type="term" value="C:nucleus"/>
    <property type="evidence" value="ECO:0007669"/>
    <property type="project" value="TreeGrafter"/>
</dbReference>
<dbReference type="Gene3D" id="3.40.1000.10">
    <property type="entry name" value="Mog1/PsbP, alpha/beta/alpha sandwich"/>
    <property type="match status" value="1"/>
</dbReference>
<protein>
    <submittedName>
        <fullName evidence="5">Ran guanine nucleotide release factor</fullName>
    </submittedName>
</protein>
<dbReference type="GO" id="GO:0042391">
    <property type="term" value="P:regulation of membrane potential"/>
    <property type="evidence" value="ECO:0007669"/>
    <property type="project" value="TreeGrafter"/>
</dbReference>
<dbReference type="AlphaFoldDB" id="A0A8S3T7K3"/>
<proteinExistence type="inferred from homology"/>
<evidence type="ECO:0000256" key="2">
    <source>
        <dbReference type="ARBA" id="ARBA00022448"/>
    </source>
</evidence>
<dbReference type="PANTHER" id="PTHR15837:SF0">
    <property type="entry name" value="RAN GUANINE NUCLEOTIDE RELEASE FACTOR"/>
    <property type="match status" value="1"/>
</dbReference>
<dbReference type="EMBL" id="CAJPWZ010001972">
    <property type="protein sequence ID" value="CAG2227736.1"/>
    <property type="molecule type" value="Genomic_DNA"/>
</dbReference>
<evidence type="ECO:0000313" key="6">
    <source>
        <dbReference type="Proteomes" id="UP000683360"/>
    </source>
</evidence>
<dbReference type="InterPro" id="IPR007681">
    <property type="entry name" value="Mog1"/>
</dbReference>
<dbReference type="OrthoDB" id="10255285at2759"/>
<comment type="similarity">
    <text evidence="1">Belongs to the MOG1 family.</text>
</comment>
<gene>
    <name evidence="5" type="ORF">MEDL_40740</name>
</gene>
<dbReference type="GO" id="GO:0005085">
    <property type="term" value="F:guanyl-nucleotide exchange factor activity"/>
    <property type="evidence" value="ECO:0007669"/>
    <property type="project" value="TreeGrafter"/>
</dbReference>
<dbReference type="GO" id="GO:0017080">
    <property type="term" value="F:sodium channel regulator activity"/>
    <property type="evidence" value="ECO:0007669"/>
    <property type="project" value="TreeGrafter"/>
</dbReference>
<dbReference type="SUPFAM" id="SSF55724">
    <property type="entry name" value="Mog1p/PsbP-like"/>
    <property type="match status" value="1"/>
</dbReference>
<evidence type="ECO:0000256" key="3">
    <source>
        <dbReference type="ARBA" id="ARBA00022927"/>
    </source>
</evidence>